<sequence>MAELGVKMEVCSDGVAVITISNPPVNAFAVSIIASLKEKIGEAMSRDDVKAIVLTGKNGKFSGGFDINVFQQVQQTGNLSLLPDLSIDLVVNRIEDAKKPIVVAIEGLALGAGLEVSMGCHARIAAPKAQLGLPELSLGIIPGAGGTQRLPRLVGLPKAIDMMLTSKPILSEEGKKLGLIDAIVPPRELLKVSRQWALDIAEKRKPWTRSLHSVEKIGSLSEALEIIKVVGQQVKRTAPNLPQHQACLDVTQEGIVHGGYHGVLKEGKVFNELVVSDTSKSLCHVFFSQRATSKVPSITDIGLKPRPIKKVAVIGGGLMGSGIATALIVGNVKVVLKEVNSEYLTKGIKMIEANVRGLVARKKLAQSAADKALSMIKGVLDYSEFKDVDMVIEAVIENIQLKQKIFSEIEKVCPPHCILATNTSTIDLNLVGEKIRSQDRVVGAHFFSPAHMMPLLEIVRTEKTSAQVILDLMTVGKIIKKVPVVVGNCTGFAVNRTFFPYKQSAHILLHLGVDLFRIDKLISSFGLPMGPFQLEDLTGYGVANAVGKEFATAFPYRTFNSPVVDLLIKNGRNGKNNGKGYYIYEKGSKPKPDPMVLPIIEESRRLANLMPQGQPVSVTDQEIVEMVLFPVVNEACRVLEEQIVVRASDLDIASVLGMSFPSYRGGIIFWADLVGSKHIYLSLKKWSEKYGNFYKPSRFLEERAMNAVLLSAPVSSPTTSSRARL</sequence>
<accession>A0ACB9IDR4</accession>
<evidence type="ECO:0000313" key="1">
    <source>
        <dbReference type="EMBL" id="KAI3805645.1"/>
    </source>
</evidence>
<organism evidence="1 2">
    <name type="scientific">Smallanthus sonchifolius</name>
    <dbReference type="NCBI Taxonomy" id="185202"/>
    <lineage>
        <taxon>Eukaryota</taxon>
        <taxon>Viridiplantae</taxon>
        <taxon>Streptophyta</taxon>
        <taxon>Embryophyta</taxon>
        <taxon>Tracheophyta</taxon>
        <taxon>Spermatophyta</taxon>
        <taxon>Magnoliopsida</taxon>
        <taxon>eudicotyledons</taxon>
        <taxon>Gunneridae</taxon>
        <taxon>Pentapetalae</taxon>
        <taxon>asterids</taxon>
        <taxon>campanulids</taxon>
        <taxon>Asterales</taxon>
        <taxon>Asteraceae</taxon>
        <taxon>Asteroideae</taxon>
        <taxon>Heliantheae alliance</taxon>
        <taxon>Millerieae</taxon>
        <taxon>Smallanthus</taxon>
    </lineage>
</organism>
<name>A0ACB9IDR4_9ASTR</name>
<keyword evidence="2" id="KW-1185">Reference proteome</keyword>
<evidence type="ECO:0000313" key="2">
    <source>
        <dbReference type="Proteomes" id="UP001056120"/>
    </source>
</evidence>
<protein>
    <submittedName>
        <fullName evidence="1">Uncharacterized protein</fullName>
    </submittedName>
</protein>
<proteinExistence type="predicted"/>
<reference evidence="1 2" key="2">
    <citation type="journal article" date="2022" name="Mol. Ecol. Resour.">
        <title>The genomes of chicory, endive, great burdock and yacon provide insights into Asteraceae paleo-polyploidization history and plant inulin production.</title>
        <authorList>
            <person name="Fan W."/>
            <person name="Wang S."/>
            <person name="Wang H."/>
            <person name="Wang A."/>
            <person name="Jiang F."/>
            <person name="Liu H."/>
            <person name="Zhao H."/>
            <person name="Xu D."/>
            <person name="Zhang Y."/>
        </authorList>
    </citation>
    <scope>NUCLEOTIDE SEQUENCE [LARGE SCALE GENOMIC DNA]</scope>
    <source>
        <strain evidence="2">cv. Yunnan</strain>
        <tissue evidence="1">Leaves</tissue>
    </source>
</reference>
<comment type="caution">
    <text evidence="1">The sequence shown here is derived from an EMBL/GenBank/DDBJ whole genome shotgun (WGS) entry which is preliminary data.</text>
</comment>
<dbReference type="Proteomes" id="UP001056120">
    <property type="component" value="Linkage Group LG09"/>
</dbReference>
<gene>
    <name evidence="1" type="ORF">L1987_28209</name>
</gene>
<dbReference type="EMBL" id="CM042026">
    <property type="protein sequence ID" value="KAI3805645.1"/>
    <property type="molecule type" value="Genomic_DNA"/>
</dbReference>
<reference evidence="2" key="1">
    <citation type="journal article" date="2022" name="Mol. Ecol. Resour.">
        <title>The genomes of chicory, endive, great burdock and yacon provide insights into Asteraceae palaeo-polyploidization history and plant inulin production.</title>
        <authorList>
            <person name="Fan W."/>
            <person name="Wang S."/>
            <person name="Wang H."/>
            <person name="Wang A."/>
            <person name="Jiang F."/>
            <person name="Liu H."/>
            <person name="Zhao H."/>
            <person name="Xu D."/>
            <person name="Zhang Y."/>
        </authorList>
    </citation>
    <scope>NUCLEOTIDE SEQUENCE [LARGE SCALE GENOMIC DNA]</scope>
    <source>
        <strain evidence="2">cv. Yunnan</strain>
    </source>
</reference>